<dbReference type="CDD" id="cd09859">
    <property type="entry name" value="PIN_53EXO"/>
    <property type="match status" value="1"/>
</dbReference>
<sequence>MISGIPLTGRFKPNRFLHNSSVKVEMGAVGCSGFGESGGGGGFGLPAMLEVGVAVHSPTPLPCAWLPRRANALPKPNWRSNSSSSSSPSVYCSSNHHTCGCQVSTKKDRVFFLDVNSLCYRRSTPSLHSFAHWISLFFSQVSFRSPVIAVLDGEGGNDYRRELLPSYKAHRKKFSGQLSTSSTCSGAAGGNFHLVITDVLQKCNVPVLKIKGHEADDVIATLVEQALRRGFRVVIGSPDKDFKQLISEDVQIVIPMPEFGRWSFYTIKHYIAQYNCNPCSDLSLRCILGDEVDGVPGIQHVAPGFGRKTALKLLKKHGSLENLLKAAAIRTVGKHYVQDALAKHADYLRKNYEVLSLRRDVPVRLKEEWLSERNNRNDSITLSNFTNMLGEAKKIDTQSFILSSRT</sequence>
<organism evidence="4 5">
    <name type="scientific">Stephania yunnanensis</name>
    <dbReference type="NCBI Taxonomy" id="152371"/>
    <lineage>
        <taxon>Eukaryota</taxon>
        <taxon>Viridiplantae</taxon>
        <taxon>Streptophyta</taxon>
        <taxon>Embryophyta</taxon>
        <taxon>Tracheophyta</taxon>
        <taxon>Spermatophyta</taxon>
        <taxon>Magnoliopsida</taxon>
        <taxon>Ranunculales</taxon>
        <taxon>Menispermaceae</taxon>
        <taxon>Menispermoideae</taxon>
        <taxon>Cissampelideae</taxon>
        <taxon>Stephania</taxon>
    </lineage>
</organism>
<accession>A0AAP0HGE9</accession>
<dbReference type="SUPFAM" id="SSF47807">
    <property type="entry name" value="5' to 3' exonuclease, C-terminal subdomain"/>
    <property type="match status" value="1"/>
</dbReference>
<proteinExistence type="predicted"/>
<dbReference type="Gene3D" id="1.10.150.20">
    <property type="entry name" value="5' to 3' exonuclease, C-terminal subdomain"/>
    <property type="match status" value="1"/>
</dbReference>
<keyword evidence="1" id="KW-0540">Nuclease</keyword>
<comment type="caution">
    <text evidence="4">The sequence shown here is derived from an EMBL/GenBank/DDBJ whole genome shotgun (WGS) entry which is preliminary data.</text>
</comment>
<evidence type="ECO:0000313" key="4">
    <source>
        <dbReference type="EMBL" id="KAK9087463.1"/>
    </source>
</evidence>
<evidence type="ECO:0000256" key="2">
    <source>
        <dbReference type="ARBA" id="ARBA00022801"/>
    </source>
</evidence>
<dbReference type="AlphaFoldDB" id="A0AAP0HGE9"/>
<dbReference type="Pfam" id="PF01367">
    <property type="entry name" value="5_3_exonuc"/>
    <property type="match status" value="1"/>
</dbReference>
<gene>
    <name evidence="4" type="ORF">Syun_029857</name>
</gene>
<dbReference type="Gene3D" id="3.40.50.1010">
    <property type="entry name" value="5'-nuclease"/>
    <property type="match status" value="1"/>
</dbReference>
<dbReference type="FunFam" id="1.10.150.20:FF:000042">
    <property type="entry name" value="5'-3' exonuclease family protein"/>
    <property type="match status" value="1"/>
</dbReference>
<dbReference type="InterPro" id="IPR029060">
    <property type="entry name" value="PIN-like_dom_sf"/>
</dbReference>
<evidence type="ECO:0000259" key="3">
    <source>
        <dbReference type="SMART" id="SM00475"/>
    </source>
</evidence>
<dbReference type="SUPFAM" id="SSF88723">
    <property type="entry name" value="PIN domain-like"/>
    <property type="match status" value="1"/>
</dbReference>
<dbReference type="InterPro" id="IPR020046">
    <property type="entry name" value="5-3_exonucl_a-hlix_arch_N"/>
</dbReference>
<dbReference type="CDD" id="cd09898">
    <property type="entry name" value="H3TH_53EXO"/>
    <property type="match status" value="1"/>
</dbReference>
<feature type="domain" description="5'-3' exonuclease" evidence="3">
    <location>
        <begin position="106"/>
        <end position="373"/>
    </location>
</feature>
<protein>
    <recommendedName>
        <fullName evidence="3">5'-3' exonuclease domain-containing protein</fullName>
    </recommendedName>
</protein>
<dbReference type="GO" id="GO:0017108">
    <property type="term" value="F:5'-flap endonuclease activity"/>
    <property type="evidence" value="ECO:0007669"/>
    <property type="project" value="InterPro"/>
</dbReference>
<dbReference type="FunFam" id="3.40.50.1010:FF:000027">
    <property type="entry name" value="5'-3' exonuclease family protein"/>
    <property type="match status" value="1"/>
</dbReference>
<dbReference type="PANTHER" id="PTHR42646">
    <property type="entry name" value="FLAP ENDONUCLEASE XNI"/>
    <property type="match status" value="1"/>
</dbReference>
<dbReference type="InterPro" id="IPR020045">
    <property type="entry name" value="DNA_polI_H3TH"/>
</dbReference>
<dbReference type="Pfam" id="PF02739">
    <property type="entry name" value="5_3_exonuc_N"/>
    <property type="match status" value="1"/>
</dbReference>
<dbReference type="InterPro" id="IPR036279">
    <property type="entry name" value="5-3_exonuclease_C_sf"/>
</dbReference>
<dbReference type="EMBL" id="JBBNAF010000013">
    <property type="protein sequence ID" value="KAK9087463.1"/>
    <property type="molecule type" value="Genomic_DNA"/>
</dbReference>
<reference evidence="4 5" key="1">
    <citation type="submission" date="2024-01" db="EMBL/GenBank/DDBJ databases">
        <title>Genome assemblies of Stephania.</title>
        <authorList>
            <person name="Yang L."/>
        </authorList>
    </citation>
    <scope>NUCLEOTIDE SEQUENCE [LARGE SCALE GENOMIC DNA]</scope>
    <source>
        <strain evidence="4">YNDBR</strain>
        <tissue evidence="4">Leaf</tissue>
    </source>
</reference>
<dbReference type="InterPro" id="IPR002421">
    <property type="entry name" value="5-3_exonuclease"/>
</dbReference>
<dbReference type="GO" id="GO:0033567">
    <property type="term" value="P:DNA replication, Okazaki fragment processing"/>
    <property type="evidence" value="ECO:0007669"/>
    <property type="project" value="InterPro"/>
</dbReference>
<dbReference type="InterPro" id="IPR038969">
    <property type="entry name" value="FEN"/>
</dbReference>
<dbReference type="PANTHER" id="PTHR42646:SF4">
    <property type="entry name" value="5'-3' EXONUCLEASE FAMILY PROTEIN"/>
    <property type="match status" value="1"/>
</dbReference>
<keyword evidence="2" id="KW-0378">Hydrolase</keyword>
<keyword evidence="5" id="KW-1185">Reference proteome</keyword>
<dbReference type="GO" id="GO:0003677">
    <property type="term" value="F:DNA binding"/>
    <property type="evidence" value="ECO:0007669"/>
    <property type="project" value="InterPro"/>
</dbReference>
<dbReference type="GO" id="GO:0008409">
    <property type="term" value="F:5'-3' exonuclease activity"/>
    <property type="evidence" value="ECO:0007669"/>
    <property type="project" value="InterPro"/>
</dbReference>
<dbReference type="SMART" id="SM00475">
    <property type="entry name" value="53EXOc"/>
    <property type="match status" value="1"/>
</dbReference>
<evidence type="ECO:0000313" key="5">
    <source>
        <dbReference type="Proteomes" id="UP001420932"/>
    </source>
</evidence>
<name>A0AAP0HGE9_9MAGN</name>
<evidence type="ECO:0000256" key="1">
    <source>
        <dbReference type="ARBA" id="ARBA00022722"/>
    </source>
</evidence>
<dbReference type="Proteomes" id="UP001420932">
    <property type="component" value="Unassembled WGS sequence"/>
</dbReference>